<evidence type="ECO:0000256" key="1">
    <source>
        <dbReference type="SAM" id="SignalP"/>
    </source>
</evidence>
<accession>A0A1I3MAX4</accession>
<evidence type="ECO:0008006" key="4">
    <source>
        <dbReference type="Google" id="ProtNLM"/>
    </source>
</evidence>
<evidence type="ECO:0000313" key="3">
    <source>
        <dbReference type="Proteomes" id="UP000242560"/>
    </source>
</evidence>
<dbReference type="EMBL" id="FORQ01000002">
    <property type="protein sequence ID" value="SFI94133.1"/>
    <property type="molecule type" value="Genomic_DNA"/>
</dbReference>
<evidence type="ECO:0000313" key="2">
    <source>
        <dbReference type="EMBL" id="SFI94133.1"/>
    </source>
</evidence>
<dbReference type="Proteomes" id="UP000242560">
    <property type="component" value="Unassembled WGS sequence"/>
</dbReference>
<dbReference type="RefSeq" id="WP_089819884.1">
    <property type="nucleotide sequence ID" value="NZ_FORQ01000002.1"/>
</dbReference>
<dbReference type="AlphaFoldDB" id="A0A1I3MAX4"/>
<organism evidence="2 3">
    <name type="scientific">Kaistella treverensis</name>
    <dbReference type="NCBI Taxonomy" id="631455"/>
    <lineage>
        <taxon>Bacteria</taxon>
        <taxon>Pseudomonadati</taxon>
        <taxon>Bacteroidota</taxon>
        <taxon>Flavobacteriia</taxon>
        <taxon>Flavobacteriales</taxon>
        <taxon>Weeksellaceae</taxon>
        <taxon>Chryseobacterium group</taxon>
        <taxon>Kaistella</taxon>
    </lineage>
</organism>
<protein>
    <recommendedName>
        <fullName evidence="4">Carboxypeptidase-like regulatory domain-containing protein</fullName>
    </recommendedName>
</protein>
<gene>
    <name evidence="2" type="ORF">SAMN05421638_1638</name>
</gene>
<keyword evidence="3" id="KW-1185">Reference proteome</keyword>
<feature type="signal peptide" evidence="1">
    <location>
        <begin position="1"/>
        <end position="19"/>
    </location>
</feature>
<name>A0A1I3MAX4_9FLAO</name>
<keyword evidence="1" id="KW-0732">Signal</keyword>
<proteinExistence type="predicted"/>
<sequence length="272" mass="30239">MKIKLFFLFFFTISAAAFSQQYVFGKVASEFDTALEDVVIYNVRSEEKILSDRYGNFMISAKSYDELRFIKGGFDRISVKVSAQNFSAPLNVILYKLPYDIAEVALKPQLTGNLRKDVRSLDQPAKVVALNSSLGAYMRTPSTVVAPKLSTPSAFAGHNYNAGQGTLLTLGEGGSGGLVGLVGSLVKSKNSAPTTANYAETQAFFRRVKTEIDLSFYTSQGWDEEQIDKFLIYADASYSLAKKYRKTFDVEAIKNEMKLAYQQYVKTHKTGF</sequence>
<feature type="chain" id="PRO_5015304710" description="Carboxypeptidase-like regulatory domain-containing protein" evidence="1">
    <location>
        <begin position="20"/>
        <end position="272"/>
    </location>
</feature>
<reference evidence="3" key="1">
    <citation type="submission" date="2016-10" db="EMBL/GenBank/DDBJ databases">
        <authorList>
            <person name="Varghese N."/>
            <person name="Submissions S."/>
        </authorList>
    </citation>
    <scope>NUCLEOTIDE SEQUENCE [LARGE SCALE GENOMIC DNA]</scope>
    <source>
        <strain evidence="3">DSM 22251</strain>
    </source>
</reference>